<evidence type="ECO:0000256" key="7">
    <source>
        <dbReference type="ARBA" id="ARBA00023012"/>
    </source>
</evidence>
<dbReference type="SMART" id="SM00387">
    <property type="entry name" value="HATPase_c"/>
    <property type="match status" value="1"/>
</dbReference>
<comment type="caution">
    <text evidence="9">The sequence shown here is derived from an EMBL/GenBank/DDBJ whole genome shotgun (WGS) entry which is preliminary data.</text>
</comment>
<dbReference type="SUPFAM" id="SSF47384">
    <property type="entry name" value="Homodimeric domain of signal transducing histidine kinase"/>
    <property type="match status" value="1"/>
</dbReference>
<dbReference type="Gene3D" id="1.10.287.130">
    <property type="match status" value="1"/>
</dbReference>
<dbReference type="PANTHER" id="PTHR43304:SF1">
    <property type="entry name" value="PAC DOMAIN-CONTAINING PROTEIN"/>
    <property type="match status" value="1"/>
</dbReference>
<keyword evidence="6 9" id="KW-0418">Kinase</keyword>
<protein>
    <recommendedName>
        <fullName evidence="3">histidine kinase</fullName>
        <ecNumber evidence="3">2.7.13.3</ecNumber>
    </recommendedName>
</protein>
<dbReference type="AlphaFoldDB" id="A0A7W7HXS6"/>
<evidence type="ECO:0000256" key="6">
    <source>
        <dbReference type="ARBA" id="ARBA00022777"/>
    </source>
</evidence>
<dbReference type="Gene3D" id="3.30.450.40">
    <property type="match status" value="1"/>
</dbReference>
<dbReference type="Gene3D" id="3.30.565.10">
    <property type="entry name" value="Histidine kinase-like ATPase, C-terminal domain"/>
    <property type="match status" value="1"/>
</dbReference>
<evidence type="ECO:0000256" key="1">
    <source>
        <dbReference type="ARBA" id="ARBA00000085"/>
    </source>
</evidence>
<dbReference type="GO" id="GO:0000155">
    <property type="term" value="F:phosphorelay sensor kinase activity"/>
    <property type="evidence" value="ECO:0007669"/>
    <property type="project" value="InterPro"/>
</dbReference>
<dbReference type="SUPFAM" id="SSF55781">
    <property type="entry name" value="GAF domain-like"/>
    <property type="match status" value="1"/>
</dbReference>
<keyword evidence="7" id="KW-0902">Two-component regulatory system</keyword>
<sequence length="393" mass="42097">MGTDERQRLAALRGYRVLDAPADDELEAVVRVAATVAGVRTATLNLIDEDRQCQLAPAGLAGTVSPRADSLCAVHFREGEFVWVADAAADPAYKGNPWVDGRRGDIRFYASAPLVTPQGHALGTLCVFDSRPRELSDEQIDRLKDLARVVLALFERRRQARVHGELLRSNGELEQFAAVVSHDLAAPLSVIGGYLDLLADDRDGALDERAGGWIAGASRAVGRMQGLIEALLTYARVGGESRVRGHAELGEAVDQALLDLGDLIRESGATIGSASASATLACDPTLLRQLLQNLIGNGIKYRDPARPCRIEVAAERCGRDWLVTVTDNGIGIPPDQRDRVFEMFARVDPRSRTGHGIGLSTCRRIVERHGGRIWAGAAPGGAGTTISFTLAGA</sequence>
<feature type="domain" description="Histidine kinase" evidence="8">
    <location>
        <begin position="179"/>
        <end position="393"/>
    </location>
</feature>
<dbReference type="GO" id="GO:0005886">
    <property type="term" value="C:plasma membrane"/>
    <property type="evidence" value="ECO:0007669"/>
    <property type="project" value="UniProtKB-SubCell"/>
</dbReference>
<dbReference type="EC" id="2.7.13.3" evidence="3"/>
<comment type="subcellular location">
    <subcellularLocation>
        <location evidence="2">Cell membrane</location>
    </subcellularLocation>
</comment>
<dbReference type="InterPro" id="IPR005467">
    <property type="entry name" value="His_kinase_dom"/>
</dbReference>
<keyword evidence="4" id="KW-0597">Phosphoprotein</keyword>
<accession>A0A7W7HXS6</accession>
<evidence type="ECO:0000313" key="10">
    <source>
        <dbReference type="Proteomes" id="UP000578112"/>
    </source>
</evidence>
<keyword evidence="5" id="KW-0808">Transferase</keyword>
<dbReference type="InterPro" id="IPR004358">
    <property type="entry name" value="Sig_transdc_His_kin-like_C"/>
</dbReference>
<evidence type="ECO:0000256" key="2">
    <source>
        <dbReference type="ARBA" id="ARBA00004236"/>
    </source>
</evidence>
<dbReference type="Proteomes" id="UP000578112">
    <property type="component" value="Unassembled WGS sequence"/>
</dbReference>
<evidence type="ECO:0000259" key="8">
    <source>
        <dbReference type="PROSITE" id="PS50109"/>
    </source>
</evidence>
<dbReference type="InterPro" id="IPR036097">
    <property type="entry name" value="HisK_dim/P_sf"/>
</dbReference>
<organism evidence="9 10">
    <name type="scientific">Actinoplanes digitatis</name>
    <dbReference type="NCBI Taxonomy" id="1868"/>
    <lineage>
        <taxon>Bacteria</taxon>
        <taxon>Bacillati</taxon>
        <taxon>Actinomycetota</taxon>
        <taxon>Actinomycetes</taxon>
        <taxon>Micromonosporales</taxon>
        <taxon>Micromonosporaceae</taxon>
        <taxon>Actinoplanes</taxon>
    </lineage>
</organism>
<evidence type="ECO:0000313" key="9">
    <source>
        <dbReference type="EMBL" id="MBB4762730.1"/>
    </source>
</evidence>
<dbReference type="PRINTS" id="PR00344">
    <property type="entry name" value="BCTRLSENSOR"/>
</dbReference>
<keyword evidence="10" id="KW-1185">Reference proteome</keyword>
<dbReference type="PANTHER" id="PTHR43304">
    <property type="entry name" value="PHYTOCHROME-LIKE PROTEIN CPH1"/>
    <property type="match status" value="1"/>
</dbReference>
<dbReference type="Pfam" id="PF02518">
    <property type="entry name" value="HATPase_c"/>
    <property type="match status" value="1"/>
</dbReference>
<dbReference type="SMART" id="SM00065">
    <property type="entry name" value="GAF"/>
    <property type="match status" value="1"/>
</dbReference>
<dbReference type="InterPro" id="IPR003661">
    <property type="entry name" value="HisK_dim/P_dom"/>
</dbReference>
<dbReference type="InterPro" id="IPR003594">
    <property type="entry name" value="HATPase_dom"/>
</dbReference>
<dbReference type="CDD" id="cd00082">
    <property type="entry name" value="HisKA"/>
    <property type="match status" value="1"/>
</dbReference>
<name>A0A7W7HXS6_9ACTN</name>
<evidence type="ECO:0000256" key="4">
    <source>
        <dbReference type="ARBA" id="ARBA00022553"/>
    </source>
</evidence>
<comment type="catalytic activity">
    <reaction evidence="1">
        <text>ATP + protein L-histidine = ADP + protein N-phospho-L-histidine.</text>
        <dbReference type="EC" id="2.7.13.3"/>
    </reaction>
</comment>
<dbReference type="SUPFAM" id="SSF55874">
    <property type="entry name" value="ATPase domain of HSP90 chaperone/DNA topoisomerase II/histidine kinase"/>
    <property type="match status" value="1"/>
</dbReference>
<dbReference type="InterPro" id="IPR052162">
    <property type="entry name" value="Sensor_kinase/Photoreceptor"/>
</dbReference>
<evidence type="ECO:0000256" key="3">
    <source>
        <dbReference type="ARBA" id="ARBA00012438"/>
    </source>
</evidence>
<reference evidence="9 10" key="1">
    <citation type="submission" date="2020-08" db="EMBL/GenBank/DDBJ databases">
        <title>Sequencing the genomes of 1000 actinobacteria strains.</title>
        <authorList>
            <person name="Klenk H.-P."/>
        </authorList>
    </citation>
    <scope>NUCLEOTIDE SEQUENCE [LARGE SCALE GENOMIC DNA]</scope>
    <source>
        <strain evidence="9 10">DSM 43149</strain>
    </source>
</reference>
<dbReference type="SMART" id="SM00388">
    <property type="entry name" value="HisKA"/>
    <property type="match status" value="1"/>
</dbReference>
<dbReference type="Pfam" id="PF01590">
    <property type="entry name" value="GAF"/>
    <property type="match status" value="1"/>
</dbReference>
<evidence type="ECO:0000256" key="5">
    <source>
        <dbReference type="ARBA" id="ARBA00022679"/>
    </source>
</evidence>
<dbReference type="PROSITE" id="PS50109">
    <property type="entry name" value="HIS_KIN"/>
    <property type="match status" value="1"/>
</dbReference>
<dbReference type="RefSeq" id="WP_184994032.1">
    <property type="nucleotide sequence ID" value="NZ_BOMK01000006.1"/>
</dbReference>
<dbReference type="EMBL" id="JACHNH010000001">
    <property type="protein sequence ID" value="MBB4762730.1"/>
    <property type="molecule type" value="Genomic_DNA"/>
</dbReference>
<dbReference type="InterPro" id="IPR029016">
    <property type="entry name" value="GAF-like_dom_sf"/>
</dbReference>
<dbReference type="InterPro" id="IPR003018">
    <property type="entry name" value="GAF"/>
</dbReference>
<proteinExistence type="predicted"/>
<gene>
    <name evidence="9" type="ORF">BJ971_003286</name>
</gene>
<dbReference type="Pfam" id="PF00512">
    <property type="entry name" value="HisKA"/>
    <property type="match status" value="1"/>
</dbReference>
<dbReference type="InterPro" id="IPR036890">
    <property type="entry name" value="HATPase_C_sf"/>
</dbReference>